<keyword evidence="1" id="KW-1133">Transmembrane helix</keyword>
<dbReference type="InterPro" id="IPR005625">
    <property type="entry name" value="PepSY-ass_TM"/>
</dbReference>
<feature type="transmembrane region" description="Helical" evidence="1">
    <location>
        <begin position="399"/>
        <end position="424"/>
    </location>
</feature>
<name>A0A3N9TJP7_9VIBR</name>
<evidence type="ECO:0000313" key="3">
    <source>
        <dbReference type="Proteomes" id="UP000281112"/>
    </source>
</evidence>
<comment type="caution">
    <text evidence="2">The sequence shown here is derived from an EMBL/GenBank/DDBJ whole genome shotgun (WGS) entry which is preliminary data.</text>
</comment>
<dbReference type="OrthoDB" id="9791166at2"/>
<gene>
    <name evidence="2" type="ORF">EES38_07395</name>
</gene>
<dbReference type="EMBL" id="RJVQ01000002">
    <property type="protein sequence ID" value="RQW64391.1"/>
    <property type="molecule type" value="Genomic_DNA"/>
</dbReference>
<feature type="transmembrane region" description="Helical" evidence="1">
    <location>
        <begin position="20"/>
        <end position="45"/>
    </location>
</feature>
<evidence type="ECO:0000256" key="1">
    <source>
        <dbReference type="SAM" id="Phobius"/>
    </source>
</evidence>
<dbReference type="RefSeq" id="WP_124936513.1">
    <property type="nucleotide sequence ID" value="NZ_RJVQ01000002.1"/>
</dbReference>
<proteinExistence type="predicted"/>
<accession>A0A3N9TJP7</accession>
<dbReference type="AlphaFoldDB" id="A0A3N9TJP7"/>
<keyword evidence="1" id="KW-0472">Membrane</keyword>
<dbReference type="PANTHER" id="PTHR34219:SF1">
    <property type="entry name" value="PEPSY DOMAIN-CONTAINING PROTEIN"/>
    <property type="match status" value="1"/>
</dbReference>
<dbReference type="PANTHER" id="PTHR34219">
    <property type="entry name" value="IRON-REGULATED INNER MEMBRANE PROTEIN-RELATED"/>
    <property type="match status" value="1"/>
</dbReference>
<dbReference type="Proteomes" id="UP000281112">
    <property type="component" value="Unassembled WGS sequence"/>
</dbReference>
<organism evidence="2 3">
    <name type="scientific">Vibrio viridaestus</name>
    <dbReference type="NCBI Taxonomy" id="2487322"/>
    <lineage>
        <taxon>Bacteria</taxon>
        <taxon>Pseudomonadati</taxon>
        <taxon>Pseudomonadota</taxon>
        <taxon>Gammaproteobacteria</taxon>
        <taxon>Vibrionales</taxon>
        <taxon>Vibrionaceae</taxon>
        <taxon>Vibrio</taxon>
    </lineage>
</organism>
<evidence type="ECO:0000313" key="2">
    <source>
        <dbReference type="EMBL" id="RQW64391.1"/>
    </source>
</evidence>
<feature type="transmembrane region" description="Helical" evidence="1">
    <location>
        <begin position="351"/>
        <end position="368"/>
    </location>
</feature>
<dbReference type="Pfam" id="PF03929">
    <property type="entry name" value="PepSY_TM"/>
    <property type="match status" value="1"/>
</dbReference>
<sequence length="444" mass="49638">MQNQQSRDSYLGILALLKRLHFYIGLFIGPFIFTAALTGTLYVLAPQIEASLYHHALTGEKNGSPHSLEEQIKVARQSLDRPLTLQAVRPSIGDGYTSRILFSDPDYNLQLLTVFVDPITLDIRDTLPTYGTSGVLPFMTQLDFLHRSLLLGETGRIYSELAASWMWFAAVGGVVLWYSTRRQNRRSTRNAYISNKSRHQKAGLIILLGMIFFSATGLTWSKWAGGNIAEWRKSIGWVTPSVTTALTSNSTDTISSEQVDAQFDSMLAIARDSGLTARKIELRPSYSNSRAWMIREIDRSWPTQVDAISVNAQTMAITSEARFSDYPLIAKLIRWGIDAHMGVLFGLPNQLILAAFGITLCLMIIWGYKMWWTRRPPVPSAKDTVSYIWLNLSPLNKCLSIIVAVGLGLALPVMGCSLLLLLVIDIIRWRTIRSKAANADYNLS</sequence>
<keyword evidence="1" id="KW-0812">Transmembrane</keyword>
<keyword evidence="3" id="KW-1185">Reference proteome</keyword>
<protein>
    <submittedName>
        <fullName evidence="2">PepSY domain-containing protein</fullName>
    </submittedName>
</protein>
<feature type="transmembrane region" description="Helical" evidence="1">
    <location>
        <begin position="157"/>
        <end position="178"/>
    </location>
</feature>
<reference evidence="2 3" key="1">
    <citation type="submission" date="2018-11" db="EMBL/GenBank/DDBJ databases">
        <title>Vibrio LJC006 sp. nov., isolated from seawater during the bloom of the enteromorpha.</title>
        <authorList>
            <person name="Liang J."/>
        </authorList>
    </citation>
    <scope>NUCLEOTIDE SEQUENCE [LARGE SCALE GENOMIC DNA]</scope>
    <source>
        <strain evidence="2 3">LJC006</strain>
    </source>
</reference>